<dbReference type="GO" id="GO:0004766">
    <property type="term" value="F:spermidine synthase activity"/>
    <property type="evidence" value="ECO:0007669"/>
    <property type="project" value="UniProtKB-UniRule"/>
</dbReference>
<name>A0A2S9YC79_9BACT</name>
<dbReference type="InterPro" id="IPR037163">
    <property type="entry name" value="Spermidine_synt_N_sf"/>
</dbReference>
<evidence type="ECO:0000256" key="7">
    <source>
        <dbReference type="RuleBase" id="RU003836"/>
    </source>
</evidence>
<keyword evidence="2 5" id="KW-0808">Transferase</keyword>
<comment type="caution">
    <text evidence="10">The sequence shown here is derived from an EMBL/GenBank/DDBJ whole genome shotgun (WGS) entry which is preliminary data.</text>
</comment>
<evidence type="ECO:0000256" key="8">
    <source>
        <dbReference type="RuleBase" id="RU003837"/>
    </source>
</evidence>
<evidence type="ECO:0000256" key="3">
    <source>
        <dbReference type="ARBA" id="ARBA00023066"/>
    </source>
</evidence>
<dbReference type="NCBIfam" id="NF002010">
    <property type="entry name" value="PRK00811.1"/>
    <property type="match status" value="1"/>
</dbReference>
<feature type="binding site" evidence="5">
    <location>
        <position position="15"/>
    </location>
    <ligand>
        <name>S-methyl-5'-thioadenosine</name>
        <dbReference type="ChEBI" id="CHEBI:17509"/>
    </ligand>
</feature>
<dbReference type="PANTHER" id="PTHR11558:SF11">
    <property type="entry name" value="SPERMIDINE SYNTHASE"/>
    <property type="match status" value="1"/>
</dbReference>
<dbReference type="InterPro" id="IPR035246">
    <property type="entry name" value="Spermidine_synt_N"/>
</dbReference>
<feature type="binding site" evidence="5">
    <location>
        <position position="46"/>
    </location>
    <ligand>
        <name>spermidine</name>
        <dbReference type="ChEBI" id="CHEBI:57834"/>
    </ligand>
</feature>
<dbReference type="InterPro" id="IPR030373">
    <property type="entry name" value="PABS_CS"/>
</dbReference>
<dbReference type="CDD" id="cd02440">
    <property type="entry name" value="AdoMet_MTases"/>
    <property type="match status" value="1"/>
</dbReference>
<evidence type="ECO:0000313" key="11">
    <source>
        <dbReference type="Proteomes" id="UP000238823"/>
    </source>
</evidence>
<dbReference type="EMBL" id="PVNL01000111">
    <property type="protein sequence ID" value="PRQ02703.1"/>
    <property type="molecule type" value="Genomic_DNA"/>
</dbReference>
<dbReference type="InterPro" id="IPR029063">
    <property type="entry name" value="SAM-dependent_MTases_sf"/>
</dbReference>
<feature type="binding site" evidence="5">
    <location>
        <position position="89"/>
    </location>
    <ligand>
        <name>S-methyl-5'-thioadenosine</name>
        <dbReference type="ChEBI" id="CHEBI:17509"/>
    </ligand>
</feature>
<evidence type="ECO:0000259" key="9">
    <source>
        <dbReference type="PROSITE" id="PS51006"/>
    </source>
</evidence>
<dbReference type="EC" id="2.5.1.16" evidence="5"/>
<dbReference type="Gene3D" id="2.30.140.10">
    <property type="entry name" value="Spermidine synthase, tetramerisation domain"/>
    <property type="match status" value="1"/>
</dbReference>
<feature type="binding site" evidence="5">
    <location>
        <begin position="142"/>
        <end position="145"/>
    </location>
    <ligand>
        <name>spermidine</name>
        <dbReference type="ChEBI" id="CHEBI:57834"/>
    </ligand>
</feature>
<evidence type="ECO:0000256" key="4">
    <source>
        <dbReference type="ARBA" id="ARBA00023115"/>
    </source>
</evidence>
<dbReference type="Pfam" id="PF17284">
    <property type="entry name" value="Spermine_synt_N"/>
    <property type="match status" value="1"/>
</dbReference>
<dbReference type="AlphaFoldDB" id="A0A2S9YC79"/>
<dbReference type="Proteomes" id="UP000238823">
    <property type="component" value="Unassembled WGS sequence"/>
</dbReference>
<sequence length="265" mass="28981">MRVDREIHVTQTPYQNLQIFENRTFGRVLALDGVVQTTEADEFIYHEMLAHPPILAHGGVRKVLIIGGGDGGCAEEVLKHDVETVVMVEIDGAVVAAAKAHLAMISNGAFDDPRLSLIIGDGARYMQSMAQSVERFDLIIIDSTDPIGPGVVLFEDAFYTDCQRVLAPGGILVTQNGVPFVQRLQYQTTGATRAKLFRHAGFYFATVPSYCGGPLAFGWASDTLDLAQLDLAQLEAAHDRFGTTLRYYNPLVHLGAFATPNFLRL</sequence>
<evidence type="ECO:0000256" key="1">
    <source>
        <dbReference type="ARBA" id="ARBA00007867"/>
    </source>
</evidence>
<evidence type="ECO:0000256" key="2">
    <source>
        <dbReference type="ARBA" id="ARBA00022679"/>
    </source>
</evidence>
<feature type="binding site" evidence="5">
    <location>
        <position position="149"/>
    </location>
    <ligand>
        <name>S-methyl-5'-thioadenosine</name>
        <dbReference type="ChEBI" id="CHEBI:17509"/>
    </ligand>
</feature>
<dbReference type="HAMAP" id="MF_00198">
    <property type="entry name" value="Spermidine_synth"/>
    <property type="match status" value="1"/>
</dbReference>
<comment type="subunit">
    <text evidence="5">Homodimer or homotetramer.</text>
</comment>
<dbReference type="NCBIfam" id="TIGR00417">
    <property type="entry name" value="speE"/>
    <property type="match status" value="1"/>
</dbReference>
<comment type="pathway">
    <text evidence="5">Amine and polyamine biosynthesis; spermidine biosynthesis; spermidine from putrescine: step 1/1.</text>
</comment>
<evidence type="ECO:0000313" key="10">
    <source>
        <dbReference type="EMBL" id="PRQ02703.1"/>
    </source>
</evidence>
<protein>
    <recommendedName>
        <fullName evidence="5">Polyamine aminopropyltransferase</fullName>
    </recommendedName>
    <alternativeName>
        <fullName evidence="5">Putrescine aminopropyltransferase</fullName>
        <shortName evidence="5">PAPT</shortName>
    </alternativeName>
    <alternativeName>
        <fullName evidence="5">Spermidine synthase</fullName>
        <shortName evidence="5">SPDS</shortName>
        <shortName evidence="5">SPDSY</shortName>
        <ecNumber evidence="5">2.5.1.16</ecNumber>
    </alternativeName>
</protein>
<comment type="similarity">
    <text evidence="1 5 7">Belongs to the spermidine/spermine synthase family.</text>
</comment>
<comment type="catalytic activity">
    <reaction evidence="5 8">
        <text>S-adenosyl 3-(methylsulfanyl)propylamine + putrescine = S-methyl-5'-thioadenosine + spermidine + H(+)</text>
        <dbReference type="Rhea" id="RHEA:12721"/>
        <dbReference type="ChEBI" id="CHEBI:15378"/>
        <dbReference type="ChEBI" id="CHEBI:17509"/>
        <dbReference type="ChEBI" id="CHEBI:57443"/>
        <dbReference type="ChEBI" id="CHEBI:57834"/>
        <dbReference type="ChEBI" id="CHEBI:326268"/>
        <dbReference type="EC" id="2.5.1.16"/>
    </reaction>
</comment>
<feature type="active site" description="Proton acceptor" evidence="5 6">
    <location>
        <position position="142"/>
    </location>
</feature>
<dbReference type="Gene3D" id="3.40.50.150">
    <property type="entry name" value="Vaccinia Virus protein VP39"/>
    <property type="match status" value="1"/>
</dbReference>
<dbReference type="InterPro" id="IPR001045">
    <property type="entry name" value="Spermi_synthase"/>
</dbReference>
<evidence type="ECO:0000256" key="5">
    <source>
        <dbReference type="HAMAP-Rule" id="MF_00198"/>
    </source>
</evidence>
<evidence type="ECO:0000256" key="6">
    <source>
        <dbReference type="PROSITE-ProRule" id="PRU00354"/>
    </source>
</evidence>
<reference evidence="10 11" key="1">
    <citation type="submission" date="2018-03" db="EMBL/GenBank/DDBJ databases">
        <title>Draft Genome Sequences of the Obligatory Marine Myxobacteria Enhygromyxa salina SWB007.</title>
        <authorList>
            <person name="Poehlein A."/>
            <person name="Moghaddam J.A."/>
            <person name="Harms H."/>
            <person name="Alanjari M."/>
            <person name="Koenig G.M."/>
            <person name="Daniel R."/>
            <person name="Schaeberle T.F."/>
        </authorList>
    </citation>
    <scope>NUCLEOTIDE SEQUENCE [LARGE SCALE GENOMIC DNA]</scope>
    <source>
        <strain evidence="10 11">SWB007</strain>
    </source>
</reference>
<keyword evidence="3 5" id="KW-0745">Spermidine biosynthesis</keyword>
<dbReference type="PROSITE" id="PS01330">
    <property type="entry name" value="PABS_1"/>
    <property type="match status" value="1"/>
</dbReference>
<feature type="binding site" evidence="5">
    <location>
        <position position="70"/>
    </location>
    <ligand>
        <name>spermidine</name>
        <dbReference type="ChEBI" id="CHEBI:57834"/>
    </ligand>
</feature>
<dbReference type="InterPro" id="IPR030374">
    <property type="entry name" value="PABS"/>
</dbReference>
<dbReference type="SUPFAM" id="SSF53335">
    <property type="entry name" value="S-adenosyl-L-methionine-dependent methyltransferases"/>
    <property type="match status" value="1"/>
</dbReference>
<dbReference type="PROSITE" id="PS51006">
    <property type="entry name" value="PABS_2"/>
    <property type="match status" value="1"/>
</dbReference>
<dbReference type="PANTHER" id="PTHR11558">
    <property type="entry name" value="SPERMIDINE/SPERMINE SYNTHASE"/>
    <property type="match status" value="1"/>
</dbReference>
<dbReference type="UniPathway" id="UPA00248">
    <property type="reaction ID" value="UER00314"/>
</dbReference>
<proteinExistence type="inferred from homology"/>
<accession>A0A2S9YC79</accession>
<feature type="domain" description="PABS" evidence="9">
    <location>
        <begin position="1"/>
        <end position="222"/>
    </location>
</feature>
<dbReference type="GO" id="GO:0005829">
    <property type="term" value="C:cytosol"/>
    <property type="evidence" value="ECO:0007669"/>
    <property type="project" value="TreeGrafter"/>
</dbReference>
<gene>
    <name evidence="10" type="primary">speE_5</name>
    <name evidence="5" type="synonym">speE</name>
    <name evidence="10" type="ORF">ENSA7_55320</name>
</gene>
<comment type="function">
    <text evidence="5">Catalyzes the irreversible transfer of a propylamine group from the amino donor S-adenosylmethioninamine (decarboxy-AdoMet) to putrescine (1,4-diaminobutane) to yield spermidine.</text>
</comment>
<dbReference type="GO" id="GO:0008295">
    <property type="term" value="P:spermidine biosynthetic process"/>
    <property type="evidence" value="ECO:0007669"/>
    <property type="project" value="UniProtKB-UniRule"/>
</dbReference>
<organism evidence="10 11">
    <name type="scientific">Enhygromyxa salina</name>
    <dbReference type="NCBI Taxonomy" id="215803"/>
    <lineage>
        <taxon>Bacteria</taxon>
        <taxon>Pseudomonadati</taxon>
        <taxon>Myxococcota</taxon>
        <taxon>Polyangia</taxon>
        <taxon>Nannocystales</taxon>
        <taxon>Nannocystaceae</taxon>
        <taxon>Enhygromyxa</taxon>
    </lineage>
</organism>
<dbReference type="Pfam" id="PF01564">
    <property type="entry name" value="Spermine_synth"/>
    <property type="match status" value="1"/>
</dbReference>
<feature type="binding site" evidence="5">
    <location>
        <begin position="121"/>
        <end position="122"/>
    </location>
    <ligand>
        <name>S-methyl-5'-thioadenosine</name>
        <dbReference type="ChEBI" id="CHEBI:17509"/>
    </ligand>
</feature>
<keyword evidence="4 5" id="KW-0620">Polyamine biosynthesis</keyword>